<dbReference type="WBParaSite" id="ACAC_0000194001-mRNA-1">
    <property type="protein sequence ID" value="ACAC_0000194001-mRNA-1"/>
    <property type="gene ID" value="ACAC_0000194001"/>
</dbReference>
<dbReference type="PROSITE" id="PS50106">
    <property type="entry name" value="PDZ"/>
    <property type="match status" value="1"/>
</dbReference>
<protein>
    <submittedName>
        <fullName evidence="3">PDZ domain-containing protein</fullName>
    </submittedName>
</protein>
<proteinExistence type="predicted"/>
<dbReference type="SUPFAM" id="SSF50156">
    <property type="entry name" value="PDZ domain-like"/>
    <property type="match status" value="1"/>
</dbReference>
<evidence type="ECO:0000313" key="3">
    <source>
        <dbReference type="WBParaSite" id="ACAC_0000194001-mRNA-1"/>
    </source>
</evidence>
<dbReference type="InterPro" id="IPR001478">
    <property type="entry name" value="PDZ"/>
</dbReference>
<dbReference type="Gene3D" id="2.30.42.10">
    <property type="match status" value="1"/>
</dbReference>
<dbReference type="Pfam" id="PF17820">
    <property type="entry name" value="PDZ_6"/>
    <property type="match status" value="1"/>
</dbReference>
<reference evidence="3" key="2">
    <citation type="submission" date="2016-04" db="UniProtKB">
        <authorList>
            <consortium name="WormBaseParasite"/>
        </authorList>
    </citation>
    <scope>IDENTIFICATION</scope>
</reference>
<feature type="domain" description="PDZ" evidence="1">
    <location>
        <begin position="53"/>
        <end position="89"/>
    </location>
</feature>
<dbReference type="InterPro" id="IPR036034">
    <property type="entry name" value="PDZ_sf"/>
</dbReference>
<keyword evidence="2" id="KW-1185">Reference proteome</keyword>
<evidence type="ECO:0000313" key="2">
    <source>
        <dbReference type="Proteomes" id="UP000035642"/>
    </source>
</evidence>
<dbReference type="InterPro" id="IPR041489">
    <property type="entry name" value="PDZ_6"/>
</dbReference>
<dbReference type="SMART" id="SM00228">
    <property type="entry name" value="PDZ"/>
    <property type="match status" value="1"/>
</dbReference>
<sequence>MSKSLSIPAALSGLKRTSLRRFSTRKERKDTNTLNGFVISVVVSPIGTVRLYGTPAERAGLGVGDEIIAVNGVEIEGKTHEEIVRYIQECIRSRIIQLKVRRKTTDVTQQAVLEPTSSEPKVTEAFLVSVDKDRTKEVTNRLKRWVFLFHS</sequence>
<dbReference type="AlphaFoldDB" id="A0A158P744"/>
<evidence type="ECO:0000259" key="1">
    <source>
        <dbReference type="PROSITE" id="PS50106"/>
    </source>
</evidence>
<accession>A0A158P744</accession>
<reference evidence="2" key="1">
    <citation type="submission" date="2012-09" db="EMBL/GenBank/DDBJ databases">
        <authorList>
            <person name="Martin A.A."/>
        </authorList>
    </citation>
    <scope>NUCLEOTIDE SEQUENCE</scope>
</reference>
<name>A0A158P744_ANGCA</name>
<dbReference type="Proteomes" id="UP000035642">
    <property type="component" value="Unassembled WGS sequence"/>
</dbReference>
<dbReference type="STRING" id="6313.A0A158P744"/>
<organism evidence="2 3">
    <name type="scientific">Angiostrongylus cantonensis</name>
    <name type="common">Rat lungworm</name>
    <dbReference type="NCBI Taxonomy" id="6313"/>
    <lineage>
        <taxon>Eukaryota</taxon>
        <taxon>Metazoa</taxon>
        <taxon>Ecdysozoa</taxon>
        <taxon>Nematoda</taxon>
        <taxon>Chromadorea</taxon>
        <taxon>Rhabditida</taxon>
        <taxon>Rhabditina</taxon>
        <taxon>Rhabditomorpha</taxon>
        <taxon>Strongyloidea</taxon>
        <taxon>Metastrongylidae</taxon>
        <taxon>Angiostrongylus</taxon>
    </lineage>
</organism>